<dbReference type="InterPro" id="IPR043519">
    <property type="entry name" value="NT_sf"/>
</dbReference>
<keyword evidence="8" id="KW-0175">Coiled coil</keyword>
<dbReference type="PROSITE" id="PS51831">
    <property type="entry name" value="HD"/>
    <property type="match status" value="1"/>
</dbReference>
<name>A0AAJ2EVG5_9HYPH</name>
<comment type="similarity">
    <text evidence="7">Belongs to the relA/spoT family.</text>
</comment>
<dbReference type="Pfam" id="PF04607">
    <property type="entry name" value="RelA_SpoT"/>
    <property type="match status" value="1"/>
</dbReference>
<dbReference type="GO" id="GO:0005525">
    <property type="term" value="F:GTP binding"/>
    <property type="evidence" value="ECO:0007669"/>
    <property type="project" value="UniProtKB-KW"/>
</dbReference>
<dbReference type="PROSITE" id="PS51880">
    <property type="entry name" value="TGS"/>
    <property type="match status" value="1"/>
</dbReference>
<dbReference type="Gene3D" id="1.10.3210.10">
    <property type="entry name" value="Hypothetical protein af1432"/>
    <property type="match status" value="1"/>
</dbReference>
<comment type="catalytic activity">
    <reaction evidence="6">
        <text>GTP + ATP = guanosine 3'-diphosphate 5'-triphosphate + AMP</text>
        <dbReference type="Rhea" id="RHEA:22088"/>
        <dbReference type="ChEBI" id="CHEBI:30616"/>
        <dbReference type="ChEBI" id="CHEBI:37565"/>
        <dbReference type="ChEBI" id="CHEBI:142410"/>
        <dbReference type="ChEBI" id="CHEBI:456215"/>
        <dbReference type="EC" id="2.7.6.5"/>
    </reaction>
</comment>
<feature type="coiled-coil region" evidence="8">
    <location>
        <begin position="217"/>
        <end position="244"/>
    </location>
</feature>
<dbReference type="SMART" id="SM00954">
    <property type="entry name" value="RelA_SpoT"/>
    <property type="match status" value="1"/>
</dbReference>
<dbReference type="InterPro" id="IPR006674">
    <property type="entry name" value="HD_domain"/>
</dbReference>
<protein>
    <recommendedName>
        <fullName evidence="2">GTP pyrophosphokinase rsh</fullName>
        <ecNumber evidence="1">2.7.6.5</ecNumber>
    </recommendedName>
    <alternativeName>
        <fullName evidence="5">(p)ppGpp synthase</fullName>
    </alternativeName>
    <alternativeName>
        <fullName evidence="4">ATP:GTP 3'-pyrophosphotransferase</fullName>
    </alternativeName>
</protein>
<dbReference type="InterPro" id="IPR045865">
    <property type="entry name" value="ACT-like_dom_sf"/>
</dbReference>
<dbReference type="Gene3D" id="3.30.460.10">
    <property type="entry name" value="Beta Polymerase, domain 2"/>
    <property type="match status" value="1"/>
</dbReference>
<comment type="function">
    <text evidence="7">In eubacteria ppGpp (guanosine 3'-diphosphate 5'-diphosphate) is a mediator of the stringent response that coordinates a variety of cellular activities in response to changes in nutritional abundance.</text>
</comment>
<evidence type="ECO:0000256" key="8">
    <source>
        <dbReference type="SAM" id="Coils"/>
    </source>
</evidence>
<dbReference type="AlphaFoldDB" id="A0AAJ2EVG5"/>
<evidence type="ECO:0000256" key="4">
    <source>
        <dbReference type="ARBA" id="ARBA00029754"/>
    </source>
</evidence>
<feature type="domain" description="TGS" evidence="11">
    <location>
        <begin position="412"/>
        <end position="473"/>
    </location>
</feature>
<dbReference type="CDD" id="cd01668">
    <property type="entry name" value="TGS_RSH"/>
    <property type="match status" value="1"/>
</dbReference>
<dbReference type="CDD" id="cd05399">
    <property type="entry name" value="NT_Rel-Spo_like"/>
    <property type="match status" value="1"/>
</dbReference>
<reference evidence="12" key="1">
    <citation type="submission" date="2023-08" db="EMBL/GenBank/DDBJ databases">
        <title>Functional and genomic diversity of the sorghum phyllosphere microbiome.</title>
        <authorList>
            <person name="Shade A."/>
        </authorList>
    </citation>
    <scope>NUCLEOTIDE SEQUENCE</scope>
    <source>
        <strain evidence="12">SORGH_AS_0974</strain>
    </source>
</reference>
<keyword evidence="3" id="KW-0342">GTP-binding</keyword>
<keyword evidence="12" id="KW-0378">Hydrolase</keyword>
<evidence type="ECO:0000259" key="9">
    <source>
        <dbReference type="PROSITE" id="PS51671"/>
    </source>
</evidence>
<dbReference type="Gene3D" id="3.30.70.260">
    <property type="match status" value="1"/>
</dbReference>
<dbReference type="InterPro" id="IPR012675">
    <property type="entry name" value="Beta-grasp_dom_sf"/>
</dbReference>
<evidence type="ECO:0000313" key="12">
    <source>
        <dbReference type="EMBL" id="MDR6104708.1"/>
    </source>
</evidence>
<dbReference type="Pfam" id="PF19296">
    <property type="entry name" value="RelA_AH_RIS"/>
    <property type="match status" value="1"/>
</dbReference>
<proteinExistence type="inferred from homology"/>
<evidence type="ECO:0000256" key="3">
    <source>
        <dbReference type="ARBA" id="ARBA00023134"/>
    </source>
</evidence>
<dbReference type="FunFam" id="3.30.460.10:FF:000001">
    <property type="entry name" value="GTP pyrophosphokinase RelA"/>
    <property type="match status" value="1"/>
</dbReference>
<dbReference type="InterPro" id="IPR012676">
    <property type="entry name" value="TGS-like"/>
</dbReference>
<evidence type="ECO:0000256" key="5">
    <source>
        <dbReference type="ARBA" id="ARBA00032407"/>
    </source>
</evidence>
<dbReference type="Gene3D" id="3.10.20.30">
    <property type="match status" value="1"/>
</dbReference>
<dbReference type="Pfam" id="PF02824">
    <property type="entry name" value="TGS"/>
    <property type="match status" value="1"/>
</dbReference>
<dbReference type="InterPro" id="IPR007685">
    <property type="entry name" value="RelA_SpoT"/>
</dbReference>
<dbReference type="InterPro" id="IPR004095">
    <property type="entry name" value="TGS"/>
</dbReference>
<dbReference type="GO" id="GO:0042594">
    <property type="term" value="P:response to starvation"/>
    <property type="evidence" value="ECO:0007669"/>
    <property type="project" value="TreeGrafter"/>
</dbReference>
<sequence>MRQSGGAVPVNWRAFFFRGIPFMMRQYELVERVQTYKPDVNEALLNKAYVYAMQKHGQQKRANGDPYISHPLEVAAILTEMHLDESTIAVALLHDTIEDTSATRAEIDEMFGEDIGRLVEGLTKLKKLDLVSKKAKQAENLRKLLLAISDDVRVLLVKLADRLHNMRTMEHMPADKRSRISEETMEIYAPLAGRMGMQDMRDELENLSFRYLNPDAFETVTKRLQELEERNEGLIKKIEDELRELLLANGVEGAMVKGRQKKPYSVFRKMQSKSLSFEQLSDVYGFRILVQDIPSCYRALGIVHTRWRVVPGRFKDYISTPKQNDYRSIHTTIVGPSRQRIELQIRTRRMHEIAEFGIAAHSLYKDGETGDTEQLSTETNAYSWLRHTIESLAEGDNPEEFLEHTKLELFQDQVFCFTPKGKLIALPRGATPIDFAYAVHTNIGDTTVGAKINGRIMPLVTRLNNGDEVEIIRSGVQVPPAAWEEVVVTGKARSAIRRATRMAIRKQYAGLGYRILERTFERAGKTFSREALKPVLHRLAHKDVEDAIAAVGRGEVSSLDVLRAVFPDYQDERVTVKMTGDDGWFNMRSASGMIFKIPGKSRSALEDDGATEVLDGPDPMPIRGLSDNVEVHFGATGAVPGDRIVGIMEKGKGITIYPIQSPALQRFDDEPERWIDVRWDLDEANKSRFMARLLINALNEPGTLASVAQSIATLDVNIRALNMVRIGTDFSELSLDVEVWDLRQLNQLLSQLKDLDCVSTVKRAFD</sequence>
<dbReference type="SUPFAM" id="SSF55021">
    <property type="entry name" value="ACT-like"/>
    <property type="match status" value="1"/>
</dbReference>
<evidence type="ECO:0000313" key="13">
    <source>
        <dbReference type="Proteomes" id="UP001255601"/>
    </source>
</evidence>
<dbReference type="Pfam" id="PF13291">
    <property type="entry name" value="ACT_4"/>
    <property type="match status" value="1"/>
</dbReference>
<dbReference type="GO" id="GO:0015949">
    <property type="term" value="P:nucleobase-containing small molecule interconversion"/>
    <property type="evidence" value="ECO:0007669"/>
    <property type="project" value="UniProtKB-ARBA"/>
</dbReference>
<dbReference type="FunFam" id="1.10.3210.10:FF:000001">
    <property type="entry name" value="GTP pyrophosphokinase RelA"/>
    <property type="match status" value="1"/>
</dbReference>
<dbReference type="Proteomes" id="UP001255601">
    <property type="component" value="Unassembled WGS sequence"/>
</dbReference>
<evidence type="ECO:0000256" key="6">
    <source>
        <dbReference type="ARBA" id="ARBA00048244"/>
    </source>
</evidence>
<dbReference type="GO" id="GO:0005886">
    <property type="term" value="C:plasma membrane"/>
    <property type="evidence" value="ECO:0007669"/>
    <property type="project" value="TreeGrafter"/>
</dbReference>
<dbReference type="InterPro" id="IPR033655">
    <property type="entry name" value="TGS_RelA/SpoT"/>
</dbReference>
<dbReference type="InterPro" id="IPR002912">
    <property type="entry name" value="ACT_dom"/>
</dbReference>
<dbReference type="PANTHER" id="PTHR21262">
    <property type="entry name" value="GUANOSINE-3',5'-BIS DIPHOSPHATE 3'-PYROPHOSPHOHYDROLASE"/>
    <property type="match status" value="1"/>
</dbReference>
<dbReference type="SUPFAM" id="SSF81301">
    <property type="entry name" value="Nucleotidyltransferase"/>
    <property type="match status" value="1"/>
</dbReference>
<dbReference type="PROSITE" id="PS51671">
    <property type="entry name" value="ACT"/>
    <property type="match status" value="1"/>
</dbReference>
<dbReference type="InterPro" id="IPR003607">
    <property type="entry name" value="HD/PDEase_dom"/>
</dbReference>
<evidence type="ECO:0000256" key="2">
    <source>
        <dbReference type="ARBA" id="ARBA00014315"/>
    </source>
</evidence>
<dbReference type="GO" id="GO:0008893">
    <property type="term" value="F:guanosine-3',5'-bis(diphosphate) 3'-diphosphatase activity"/>
    <property type="evidence" value="ECO:0007669"/>
    <property type="project" value="TreeGrafter"/>
</dbReference>
<evidence type="ECO:0000256" key="7">
    <source>
        <dbReference type="RuleBase" id="RU003847"/>
    </source>
</evidence>
<dbReference type="FunFam" id="3.10.20.30:FF:000002">
    <property type="entry name" value="GTP pyrophosphokinase (RelA/SpoT)"/>
    <property type="match status" value="1"/>
</dbReference>
<feature type="domain" description="HD" evidence="10">
    <location>
        <begin position="67"/>
        <end position="166"/>
    </location>
</feature>
<organism evidence="12 13">
    <name type="scientific">Agrobacterium larrymoorei</name>
    <dbReference type="NCBI Taxonomy" id="160699"/>
    <lineage>
        <taxon>Bacteria</taxon>
        <taxon>Pseudomonadati</taxon>
        <taxon>Pseudomonadota</taxon>
        <taxon>Alphaproteobacteria</taxon>
        <taxon>Hyphomicrobiales</taxon>
        <taxon>Rhizobiaceae</taxon>
        <taxon>Rhizobium/Agrobacterium group</taxon>
        <taxon>Agrobacterium</taxon>
    </lineage>
</organism>
<dbReference type="EC" id="2.7.6.5" evidence="1"/>
<dbReference type="CDD" id="cd00077">
    <property type="entry name" value="HDc"/>
    <property type="match status" value="1"/>
</dbReference>
<gene>
    <name evidence="12" type="ORF">QE369_004905</name>
</gene>
<evidence type="ECO:0000259" key="10">
    <source>
        <dbReference type="PROSITE" id="PS51831"/>
    </source>
</evidence>
<dbReference type="SUPFAM" id="SSF81271">
    <property type="entry name" value="TGS-like"/>
    <property type="match status" value="1"/>
</dbReference>
<keyword evidence="12" id="KW-0808">Transferase</keyword>
<dbReference type="InterPro" id="IPR045600">
    <property type="entry name" value="RelA/SpoT_AH_RIS"/>
</dbReference>
<dbReference type="InterPro" id="IPR004811">
    <property type="entry name" value="RelA/Spo_fam"/>
</dbReference>
<dbReference type="EMBL" id="JAVIZC010000003">
    <property type="protein sequence ID" value="MDR6104708.1"/>
    <property type="molecule type" value="Genomic_DNA"/>
</dbReference>
<feature type="domain" description="ACT" evidence="9">
    <location>
        <begin position="692"/>
        <end position="766"/>
    </location>
</feature>
<dbReference type="GO" id="GO:0008728">
    <property type="term" value="F:GTP diphosphokinase activity"/>
    <property type="evidence" value="ECO:0007669"/>
    <property type="project" value="UniProtKB-EC"/>
</dbReference>
<dbReference type="SUPFAM" id="SSF109604">
    <property type="entry name" value="HD-domain/PDEase-like"/>
    <property type="match status" value="1"/>
</dbReference>
<comment type="caution">
    <text evidence="12">The sequence shown here is derived from an EMBL/GenBank/DDBJ whole genome shotgun (WGS) entry which is preliminary data.</text>
</comment>
<dbReference type="CDD" id="cd04876">
    <property type="entry name" value="ACT_RelA-SpoT"/>
    <property type="match status" value="1"/>
</dbReference>
<dbReference type="PANTHER" id="PTHR21262:SF36">
    <property type="entry name" value="BIFUNCTIONAL (P)PPGPP SYNTHASE_HYDROLASE SPOT"/>
    <property type="match status" value="1"/>
</dbReference>
<keyword evidence="3" id="KW-0547">Nucleotide-binding</keyword>
<dbReference type="Pfam" id="PF13328">
    <property type="entry name" value="HD_4"/>
    <property type="match status" value="1"/>
</dbReference>
<dbReference type="SMART" id="SM00471">
    <property type="entry name" value="HDc"/>
    <property type="match status" value="1"/>
</dbReference>
<dbReference type="GO" id="GO:0015969">
    <property type="term" value="P:guanosine tetraphosphate metabolic process"/>
    <property type="evidence" value="ECO:0007669"/>
    <property type="project" value="InterPro"/>
</dbReference>
<evidence type="ECO:0000259" key="11">
    <source>
        <dbReference type="PROSITE" id="PS51880"/>
    </source>
</evidence>
<dbReference type="NCBIfam" id="TIGR00691">
    <property type="entry name" value="spoT_relA"/>
    <property type="match status" value="1"/>
</dbReference>
<evidence type="ECO:0000256" key="1">
    <source>
        <dbReference type="ARBA" id="ARBA00013251"/>
    </source>
</evidence>
<accession>A0AAJ2EVG5</accession>